<geneLocation type="plasmid" evidence="8"/>
<proteinExistence type="predicted"/>
<sequence length="368" mass="39344">MKQSVKQSVTQAQLAAAGPAPRALRYVPWIVALCLPLVVDATTSGNLAYCLLWAFSAVGLAAMWGYGGILSFGQTAFFGLAGYSYGIFTLNFGDTWFDSWLGLGAGIAVSVVVAALIGYMIFFGRIKGVFIGIVTLSVTLVLETFMAQTAGPQWAIGEARLNGYNGMGGMPPLTIPWPGGPLTLENTSFYYLVLILLIAVYAFMRKLLDGPFGLTLIAIRENPQRAEMLGVDIRLHQLLVFVLGGTLGGLSGALYTIWGSYITPSTMGLTAAAMPVIWVATSGRKSIGGAIAGTALLVWLSQNLAVYGSQYALILMGAILLVVVLAAPEGLLPFVGRQLRRFERERDLGSGRNRPCFEEPLKQEEGKS</sequence>
<comment type="subcellular location">
    <subcellularLocation>
        <location evidence="1">Cell membrane</location>
        <topology evidence="1">Multi-pass membrane protein</topology>
    </subcellularLocation>
</comment>
<dbReference type="CDD" id="cd06581">
    <property type="entry name" value="TM_PBP1_LivM_like"/>
    <property type="match status" value="1"/>
</dbReference>
<dbReference type="KEGG" id="bcai:K788_0004228"/>
<keyword evidence="7" id="KW-0614">Plasmid</keyword>
<dbReference type="Proteomes" id="UP000019146">
    <property type="component" value="Plasmid unnamed"/>
</dbReference>
<organism evidence="7 8">
    <name type="scientific">Paraburkholderia caribensis MBA4</name>
    <dbReference type="NCBI Taxonomy" id="1323664"/>
    <lineage>
        <taxon>Bacteria</taxon>
        <taxon>Pseudomonadati</taxon>
        <taxon>Pseudomonadota</taxon>
        <taxon>Betaproteobacteria</taxon>
        <taxon>Burkholderiales</taxon>
        <taxon>Burkholderiaceae</taxon>
        <taxon>Paraburkholderia</taxon>
    </lineage>
</organism>
<keyword evidence="3 6" id="KW-0812">Transmembrane</keyword>
<dbReference type="Pfam" id="PF02653">
    <property type="entry name" value="BPD_transp_2"/>
    <property type="match status" value="1"/>
</dbReference>
<dbReference type="PANTHER" id="PTHR30482">
    <property type="entry name" value="HIGH-AFFINITY BRANCHED-CHAIN AMINO ACID TRANSPORT SYSTEM PERMEASE"/>
    <property type="match status" value="1"/>
</dbReference>
<evidence type="ECO:0000256" key="6">
    <source>
        <dbReference type="SAM" id="Phobius"/>
    </source>
</evidence>
<evidence type="ECO:0000313" key="7">
    <source>
        <dbReference type="EMBL" id="ALL70807.1"/>
    </source>
</evidence>
<dbReference type="GO" id="GO:0015658">
    <property type="term" value="F:branched-chain amino acid transmembrane transporter activity"/>
    <property type="evidence" value="ECO:0007669"/>
    <property type="project" value="InterPro"/>
</dbReference>
<evidence type="ECO:0000256" key="3">
    <source>
        <dbReference type="ARBA" id="ARBA00022692"/>
    </source>
</evidence>
<evidence type="ECO:0000256" key="5">
    <source>
        <dbReference type="ARBA" id="ARBA00023136"/>
    </source>
</evidence>
<reference evidence="7 8" key="1">
    <citation type="journal article" date="2014" name="Genome Announc.">
        <title>Draft Genome Sequence of the Haloacid-Degrading Burkholderia caribensis Strain MBA4.</title>
        <authorList>
            <person name="Pan Y."/>
            <person name="Kong K.F."/>
            <person name="Tsang J.S."/>
        </authorList>
    </citation>
    <scope>NUCLEOTIDE SEQUENCE [LARGE SCALE GENOMIC DNA]</scope>
    <source>
        <strain evidence="7 8">MBA4</strain>
        <plasmid evidence="8">Plasmid</plasmid>
    </source>
</reference>
<dbReference type="EMBL" id="CP012748">
    <property type="protein sequence ID" value="ALL70807.1"/>
    <property type="molecule type" value="Genomic_DNA"/>
</dbReference>
<feature type="transmembrane region" description="Helical" evidence="6">
    <location>
        <begin position="238"/>
        <end position="255"/>
    </location>
</feature>
<keyword evidence="2" id="KW-1003">Cell membrane</keyword>
<feature type="transmembrane region" description="Helical" evidence="6">
    <location>
        <begin position="311"/>
        <end position="336"/>
    </location>
</feature>
<dbReference type="GO" id="GO:0005886">
    <property type="term" value="C:plasma membrane"/>
    <property type="evidence" value="ECO:0007669"/>
    <property type="project" value="UniProtKB-SubCell"/>
</dbReference>
<keyword evidence="5 6" id="KW-0472">Membrane</keyword>
<dbReference type="InterPro" id="IPR043428">
    <property type="entry name" value="LivM-like"/>
</dbReference>
<feature type="transmembrane region" description="Helical" evidence="6">
    <location>
        <begin position="261"/>
        <end position="280"/>
    </location>
</feature>
<dbReference type="PANTHER" id="PTHR30482:SF10">
    <property type="entry name" value="HIGH-AFFINITY BRANCHED-CHAIN AMINO ACID TRANSPORT PROTEIN BRAE"/>
    <property type="match status" value="1"/>
</dbReference>
<dbReference type="AlphaFoldDB" id="A0A0P0RP39"/>
<protein>
    <submittedName>
        <fullName evidence="7">Urea ABC transporter, permease protein UrtC</fullName>
    </submittedName>
</protein>
<feature type="transmembrane region" description="Helical" evidence="6">
    <location>
        <begin position="100"/>
        <end position="122"/>
    </location>
</feature>
<evidence type="ECO:0000256" key="4">
    <source>
        <dbReference type="ARBA" id="ARBA00022989"/>
    </source>
</evidence>
<feature type="transmembrane region" description="Helical" evidence="6">
    <location>
        <begin position="188"/>
        <end position="204"/>
    </location>
</feature>
<feature type="transmembrane region" description="Helical" evidence="6">
    <location>
        <begin position="129"/>
        <end position="147"/>
    </location>
</feature>
<name>A0A0P0RP39_9BURK</name>
<evidence type="ECO:0000256" key="1">
    <source>
        <dbReference type="ARBA" id="ARBA00004651"/>
    </source>
</evidence>
<dbReference type="InterPro" id="IPR001851">
    <property type="entry name" value="ABC_transp_permease"/>
</dbReference>
<gene>
    <name evidence="7" type="ORF">K788_0004228</name>
</gene>
<accession>A0A0P0RP39</accession>
<keyword evidence="4 6" id="KW-1133">Transmembrane helix</keyword>
<feature type="transmembrane region" description="Helical" evidence="6">
    <location>
        <begin position="287"/>
        <end position="305"/>
    </location>
</feature>
<evidence type="ECO:0000256" key="2">
    <source>
        <dbReference type="ARBA" id="ARBA00022475"/>
    </source>
</evidence>
<evidence type="ECO:0000313" key="8">
    <source>
        <dbReference type="Proteomes" id="UP000019146"/>
    </source>
</evidence>